<evidence type="ECO:0000313" key="1">
    <source>
        <dbReference type="EMBL" id="SBS46325.1"/>
    </source>
</evidence>
<gene>
    <name evidence="1" type="primary">Nfu_g_1_012608</name>
</gene>
<organism evidence="1">
    <name type="scientific">Nothobranchius furzeri</name>
    <name type="common">Turquoise killifish</name>
    <dbReference type="NCBI Taxonomy" id="105023"/>
    <lineage>
        <taxon>Eukaryota</taxon>
        <taxon>Metazoa</taxon>
        <taxon>Chordata</taxon>
        <taxon>Craniata</taxon>
        <taxon>Vertebrata</taxon>
        <taxon>Euteleostomi</taxon>
        <taxon>Actinopterygii</taxon>
        <taxon>Neopterygii</taxon>
        <taxon>Teleostei</taxon>
        <taxon>Neoteleostei</taxon>
        <taxon>Acanthomorphata</taxon>
        <taxon>Ovalentaria</taxon>
        <taxon>Atherinomorphae</taxon>
        <taxon>Cyprinodontiformes</taxon>
        <taxon>Nothobranchiidae</taxon>
        <taxon>Nothobranchius</taxon>
    </lineage>
</organism>
<feature type="non-terminal residue" evidence="1">
    <location>
        <position position="1"/>
    </location>
</feature>
<proteinExistence type="predicted"/>
<dbReference type="AlphaFoldDB" id="A0A1A8UDZ5"/>
<reference evidence="1" key="2">
    <citation type="submission" date="2016-06" db="EMBL/GenBank/DDBJ databases">
        <title>The genome of a short-lived fish provides insights into sex chromosome evolution and the genetic control of aging.</title>
        <authorList>
            <person name="Reichwald K."/>
            <person name="Felder M."/>
            <person name="Petzold A."/>
            <person name="Koch P."/>
            <person name="Groth M."/>
            <person name="Platzer M."/>
        </authorList>
    </citation>
    <scope>NUCLEOTIDE SEQUENCE</scope>
    <source>
        <tissue evidence="1">Brain</tissue>
    </source>
</reference>
<accession>A0A1A8UDZ5</accession>
<sequence length="51" mass="5826">TESEPQKKKSICGEVRCRRFAGFKRTMNAQRCGADYAMKIPPWQTKTAAFT</sequence>
<protein>
    <submittedName>
        <fullName evidence="1">Uncharacterized protein</fullName>
    </submittedName>
</protein>
<name>A0A1A8UDZ5_NOTFU</name>
<reference evidence="1" key="1">
    <citation type="submission" date="2016-05" db="EMBL/GenBank/DDBJ databases">
        <authorList>
            <person name="Lavstsen T."/>
            <person name="Jespersen J.S."/>
        </authorList>
    </citation>
    <scope>NUCLEOTIDE SEQUENCE</scope>
    <source>
        <tissue evidence="1">Brain</tissue>
    </source>
</reference>
<dbReference type="EMBL" id="HAEJ01005868">
    <property type="protein sequence ID" value="SBS46325.1"/>
    <property type="molecule type" value="Transcribed_RNA"/>
</dbReference>